<protein>
    <submittedName>
        <fullName evidence="1">Uncharacterized protein</fullName>
    </submittedName>
</protein>
<accession>A0ABT8BYY2</accession>
<organism evidence="1 2">
    <name type="scientific">Vibrio ostreicida</name>
    <dbReference type="NCBI Taxonomy" id="526588"/>
    <lineage>
        <taxon>Bacteria</taxon>
        <taxon>Pseudomonadati</taxon>
        <taxon>Pseudomonadota</taxon>
        <taxon>Gammaproteobacteria</taxon>
        <taxon>Vibrionales</taxon>
        <taxon>Vibrionaceae</taxon>
        <taxon>Vibrio</taxon>
    </lineage>
</organism>
<reference evidence="2" key="1">
    <citation type="journal article" date="2019" name="Int. J. Syst. Evol. Microbiol.">
        <title>The Global Catalogue of Microorganisms (GCM) 10K type strain sequencing project: providing services to taxonomists for standard genome sequencing and annotation.</title>
        <authorList>
            <consortium name="The Broad Institute Genomics Platform"/>
            <consortium name="The Broad Institute Genome Sequencing Center for Infectious Disease"/>
            <person name="Wu L."/>
            <person name="Ma J."/>
        </authorList>
    </citation>
    <scope>NUCLEOTIDE SEQUENCE [LARGE SCALE GENOMIC DNA]</scope>
    <source>
        <strain evidence="2">CECT 7398</strain>
    </source>
</reference>
<gene>
    <name evidence="1" type="ORF">QWZ16_22525</name>
</gene>
<evidence type="ECO:0000313" key="1">
    <source>
        <dbReference type="EMBL" id="MDN3612377.1"/>
    </source>
</evidence>
<evidence type="ECO:0000313" key="2">
    <source>
        <dbReference type="Proteomes" id="UP001238540"/>
    </source>
</evidence>
<comment type="caution">
    <text evidence="1">The sequence shown here is derived from an EMBL/GenBank/DDBJ whole genome shotgun (WGS) entry which is preliminary data.</text>
</comment>
<sequence>MTILNHIYPLTINDGGRFNCGVWMREMSSMLACDDDGEILRCRSSVDSVTQWDNAAGVRETMQE</sequence>
<dbReference type="RefSeq" id="WP_170883521.1">
    <property type="nucleotide sequence ID" value="NZ_JABEYA020000010.1"/>
</dbReference>
<keyword evidence="2" id="KW-1185">Reference proteome</keyword>
<dbReference type="EMBL" id="JAUFQC010000027">
    <property type="protein sequence ID" value="MDN3612377.1"/>
    <property type="molecule type" value="Genomic_DNA"/>
</dbReference>
<name>A0ABT8BYY2_9VIBR</name>
<proteinExistence type="predicted"/>
<dbReference type="Proteomes" id="UP001238540">
    <property type="component" value="Unassembled WGS sequence"/>
</dbReference>